<evidence type="ECO:0000256" key="8">
    <source>
        <dbReference type="RuleBase" id="RU000643"/>
    </source>
</evidence>
<dbReference type="STRING" id="1778264.PMARG_ME00247"/>
<evidence type="ECO:0000256" key="1">
    <source>
        <dbReference type="ARBA" id="ARBA00005532"/>
    </source>
</evidence>
<dbReference type="Gene3D" id="1.10.8.10">
    <property type="entry name" value="DNA helicase RuvA subunit, C-terminal domain"/>
    <property type="match status" value="1"/>
</dbReference>
<dbReference type="PANTHER" id="PTHR11741">
    <property type="entry name" value="ELONGATION FACTOR TS"/>
    <property type="match status" value="1"/>
</dbReference>
<dbReference type="HAMAP" id="MF_00050">
    <property type="entry name" value="EF_Ts"/>
    <property type="match status" value="1"/>
</dbReference>
<evidence type="ECO:0000256" key="2">
    <source>
        <dbReference type="ARBA" id="ARBA00016956"/>
    </source>
</evidence>
<dbReference type="InterPro" id="IPR009060">
    <property type="entry name" value="UBA-like_sf"/>
</dbReference>
<keyword evidence="3 6" id="KW-0963">Cytoplasm</keyword>
<evidence type="ECO:0000256" key="4">
    <source>
        <dbReference type="ARBA" id="ARBA00022768"/>
    </source>
</evidence>
<evidence type="ECO:0000313" key="11">
    <source>
        <dbReference type="Proteomes" id="UP000095697"/>
    </source>
</evidence>
<dbReference type="InterPro" id="IPR001816">
    <property type="entry name" value="Transl_elong_EFTs/EF1B"/>
</dbReference>
<gene>
    <name evidence="6 10" type="primary">tsf</name>
    <name evidence="10" type="ORF">PMARG_ME00247</name>
</gene>
<organism evidence="10 11">
    <name type="scientific">Candidatus Mikella endobia</name>
    <dbReference type="NCBI Taxonomy" id="1778264"/>
    <lineage>
        <taxon>Bacteria</taxon>
        <taxon>Pseudomonadati</taxon>
        <taxon>Pseudomonadota</taxon>
        <taxon>Gammaproteobacteria</taxon>
        <taxon>Enterobacterales</taxon>
        <taxon>Enterobacteriaceae</taxon>
        <taxon>Candidatus Mikella</taxon>
    </lineage>
</organism>
<keyword evidence="4 6" id="KW-0251">Elongation factor</keyword>
<dbReference type="NCBIfam" id="TIGR00116">
    <property type="entry name" value="tsf"/>
    <property type="match status" value="1"/>
</dbReference>
<reference evidence="11" key="1">
    <citation type="submission" date="2016-01" db="EMBL/GenBank/DDBJ databases">
        <authorList>
            <person name="Husnik F."/>
        </authorList>
    </citation>
    <scope>NUCLEOTIDE SEQUENCE [LARGE SCALE GENOMIC DNA]</scope>
</reference>
<evidence type="ECO:0000256" key="7">
    <source>
        <dbReference type="RuleBase" id="RU000642"/>
    </source>
</evidence>
<dbReference type="Proteomes" id="UP000095697">
    <property type="component" value="Chromosome I"/>
</dbReference>
<evidence type="ECO:0000256" key="3">
    <source>
        <dbReference type="ARBA" id="ARBA00022490"/>
    </source>
</evidence>
<evidence type="ECO:0000256" key="5">
    <source>
        <dbReference type="ARBA" id="ARBA00022917"/>
    </source>
</evidence>
<dbReference type="KEGG" id="cmik:PMARG_ME00247"/>
<evidence type="ECO:0000256" key="6">
    <source>
        <dbReference type="HAMAP-Rule" id="MF_00050"/>
    </source>
</evidence>
<dbReference type="Pfam" id="PF00889">
    <property type="entry name" value="EF_TS"/>
    <property type="match status" value="1"/>
</dbReference>
<dbReference type="AlphaFoldDB" id="A0A143WQG1"/>
<dbReference type="GO" id="GO:0003746">
    <property type="term" value="F:translation elongation factor activity"/>
    <property type="evidence" value="ECO:0007669"/>
    <property type="project" value="UniProtKB-UniRule"/>
</dbReference>
<dbReference type="FunFam" id="1.10.8.10:FF:000001">
    <property type="entry name" value="Elongation factor Ts"/>
    <property type="match status" value="1"/>
</dbReference>
<dbReference type="CDD" id="cd14275">
    <property type="entry name" value="UBA_EF-Ts"/>
    <property type="match status" value="1"/>
</dbReference>
<dbReference type="PROSITE" id="PS01127">
    <property type="entry name" value="EF_TS_2"/>
    <property type="match status" value="1"/>
</dbReference>
<dbReference type="SUPFAM" id="SSF46934">
    <property type="entry name" value="UBA-like"/>
    <property type="match status" value="1"/>
</dbReference>
<protein>
    <recommendedName>
        <fullName evidence="2 6">Elongation factor Ts</fullName>
        <shortName evidence="6">EF-Ts</shortName>
    </recommendedName>
</protein>
<dbReference type="SUPFAM" id="SSF54713">
    <property type="entry name" value="Elongation factor Ts (EF-Ts), dimerisation domain"/>
    <property type="match status" value="1"/>
</dbReference>
<dbReference type="InterPro" id="IPR014039">
    <property type="entry name" value="Transl_elong_EFTs/EF1B_dimer"/>
</dbReference>
<dbReference type="EMBL" id="LN999831">
    <property type="protein sequence ID" value="CUX95968.1"/>
    <property type="molecule type" value="Genomic_DNA"/>
</dbReference>
<dbReference type="GO" id="GO:0005737">
    <property type="term" value="C:cytoplasm"/>
    <property type="evidence" value="ECO:0007669"/>
    <property type="project" value="UniProtKB-SubCell"/>
</dbReference>
<comment type="function">
    <text evidence="6 7">Associates with the EF-Tu.GDP complex and induces the exchange of GDP to GTP. It remains bound to the aminoacyl-tRNA.EF-Tu.GTP complex up to the GTP hydrolysis stage on the ribosome.</text>
</comment>
<dbReference type="FunFam" id="3.30.479.20:FF:000001">
    <property type="entry name" value="Elongation factor Ts"/>
    <property type="match status" value="1"/>
</dbReference>
<sequence>MVNKITAAMIKEIRERTGISLLECKKALVESQGNIELAIDNMRKLGKVKAAKKAGSVATKGSILTKITPNLKYGVIIEINCETDFVAKNFYFQAFCDVVINLAINERIMDIDTLKKQVENKRTELIVKVGENINIRRMGILEGDTLVSYLHNTHIGVIVSVINTDLVSTNDVTLVMKHVAMHIAASKPEYINVKDIPSDIVSHEKTIQRDIIRQSGKISPDITQKIIEGRMRKFFEEICLNEQLFVMDHSKTVGKFLCESGIQINNFIRFEVGEGINPKIPFNYQK</sequence>
<name>A0A143WQG1_9ENTR</name>
<evidence type="ECO:0000313" key="10">
    <source>
        <dbReference type="EMBL" id="CUX95968.1"/>
    </source>
</evidence>
<dbReference type="PATRIC" id="fig|1778264.3.peg.219"/>
<keyword evidence="11" id="KW-1185">Reference proteome</keyword>
<dbReference type="OrthoDB" id="9808348at2"/>
<feature type="domain" description="Translation elongation factor EFTs/EF1B dimerisation" evidence="9">
    <location>
        <begin position="74"/>
        <end position="274"/>
    </location>
</feature>
<dbReference type="RefSeq" id="WP_067569462.1">
    <property type="nucleotide sequence ID" value="NZ_LN999831.1"/>
</dbReference>
<comment type="similarity">
    <text evidence="1 6 7">Belongs to the EF-Ts family.</text>
</comment>
<accession>A0A143WQG1</accession>
<dbReference type="InterPro" id="IPR018101">
    <property type="entry name" value="Transl_elong_Ts_CS"/>
</dbReference>
<keyword evidence="5 6" id="KW-0648">Protein biosynthesis</keyword>
<evidence type="ECO:0000259" key="9">
    <source>
        <dbReference type="Pfam" id="PF00889"/>
    </source>
</evidence>
<proteinExistence type="inferred from homology"/>
<comment type="subcellular location">
    <subcellularLocation>
        <location evidence="6 8">Cytoplasm</location>
    </subcellularLocation>
</comment>
<dbReference type="Gene3D" id="1.10.286.20">
    <property type="match status" value="1"/>
</dbReference>
<dbReference type="PANTHER" id="PTHR11741:SF0">
    <property type="entry name" value="ELONGATION FACTOR TS, MITOCHONDRIAL"/>
    <property type="match status" value="1"/>
</dbReference>
<dbReference type="InterPro" id="IPR036402">
    <property type="entry name" value="EF-Ts_dimer_sf"/>
</dbReference>
<dbReference type="Gene3D" id="3.30.479.20">
    <property type="entry name" value="Elongation factor Ts, dimerisation domain"/>
    <property type="match status" value="2"/>
</dbReference>
<feature type="region of interest" description="Involved in Mg(2+) ion dislocation from EF-Tu" evidence="6">
    <location>
        <begin position="83"/>
        <end position="86"/>
    </location>
</feature>